<gene>
    <name evidence="1" type="ORF">UR89_C0016G0002</name>
</gene>
<reference evidence="1 2" key="1">
    <citation type="journal article" date="2015" name="Nature">
        <title>rRNA introns, odd ribosomes, and small enigmatic genomes across a large radiation of phyla.</title>
        <authorList>
            <person name="Brown C.T."/>
            <person name="Hug L.A."/>
            <person name="Thomas B.C."/>
            <person name="Sharon I."/>
            <person name="Castelle C.J."/>
            <person name="Singh A."/>
            <person name="Wilkins M.J."/>
            <person name="Williams K.H."/>
            <person name="Banfield J.F."/>
        </authorList>
    </citation>
    <scope>NUCLEOTIDE SEQUENCE [LARGE SCALE GENOMIC DNA]</scope>
</reference>
<proteinExistence type="predicted"/>
<protein>
    <submittedName>
        <fullName evidence="1">Uncharacterized protein</fullName>
    </submittedName>
</protein>
<sequence>MKLFHTDISSKWNSLTIFEQMANIGAEVGRSINWRNKNNSEISKNAFYRALELVDFTIADKKNMNLLGEICRMREVLVDFFAGDNIYHSKDNDWEKYFYHFNFAARAKKNG</sequence>
<dbReference type="AlphaFoldDB" id="A0A0G0D036"/>
<accession>A0A0G0D036</accession>
<comment type="caution">
    <text evidence="1">The sequence shown here is derived from an EMBL/GenBank/DDBJ whole genome shotgun (WGS) entry which is preliminary data.</text>
</comment>
<dbReference type="EMBL" id="LBQX01000016">
    <property type="protein sequence ID" value="KKP86673.1"/>
    <property type="molecule type" value="Genomic_DNA"/>
</dbReference>
<evidence type="ECO:0000313" key="2">
    <source>
        <dbReference type="Proteomes" id="UP000034536"/>
    </source>
</evidence>
<dbReference type="Proteomes" id="UP000034536">
    <property type="component" value="Unassembled WGS sequence"/>
</dbReference>
<name>A0A0G0D036_9BACT</name>
<evidence type="ECO:0000313" key="1">
    <source>
        <dbReference type="EMBL" id="KKP86673.1"/>
    </source>
</evidence>
<organism evidence="1 2">
    <name type="scientific">Candidatus Roizmanbacteria bacterium GW2011_GWA2_35_8</name>
    <dbReference type="NCBI Taxonomy" id="1618479"/>
    <lineage>
        <taxon>Bacteria</taxon>
        <taxon>Candidatus Roizmaniibacteriota</taxon>
    </lineage>
</organism>